<feature type="transmembrane region" description="Helical" evidence="11">
    <location>
        <begin position="7"/>
        <end position="36"/>
    </location>
</feature>
<dbReference type="PROSITE" id="PS50109">
    <property type="entry name" value="HIS_KIN"/>
    <property type="match status" value="1"/>
</dbReference>
<dbReference type="SUPFAM" id="SSF55874">
    <property type="entry name" value="ATPase domain of HSP90 chaperone/DNA topoisomerase II/histidine kinase"/>
    <property type="match status" value="1"/>
</dbReference>
<dbReference type="PANTHER" id="PTHR45453">
    <property type="entry name" value="PHOSPHATE REGULON SENSOR PROTEIN PHOR"/>
    <property type="match status" value="1"/>
</dbReference>
<evidence type="ECO:0000256" key="1">
    <source>
        <dbReference type="ARBA" id="ARBA00000085"/>
    </source>
</evidence>
<keyword evidence="6 11" id="KW-0812">Transmembrane</keyword>
<evidence type="ECO:0000259" key="12">
    <source>
        <dbReference type="PROSITE" id="PS50109"/>
    </source>
</evidence>
<name>A0A9D1F560_9FIRM</name>
<sequence>MKKIKIILDAIASCIPWLIAIGFLNLAFIFFAWIAYPAQLHSLALLMAFVSGAVLVVPVLLHIHRQHKAGQAFSDFLLEPDEAGEYQLLESVPRSLHPYVRLLSEHLRNARGALDEQTTMVEDYETYIENWAHEIKKPLALMTLMLDNRKDEMSPLVRQRLIHVRDRTRLNVEQVLYFSRLKNSHKDYYWEPLPLLRLCREAVRDNHSLLDEAGFHVLFHGDDVCAVTDKRGLMFILSQFIANSIKYLPQNEPPAIDFSIRTDPASGKIVLSVKDNGPGIPPSDLPFIFDKGFSGDRGSYLNRSTGMGLYLVQKMASDLAIELKVRSEPGRGAEFLLIFPPV</sequence>
<evidence type="ECO:0000256" key="9">
    <source>
        <dbReference type="ARBA" id="ARBA00023012"/>
    </source>
</evidence>
<evidence type="ECO:0000256" key="5">
    <source>
        <dbReference type="ARBA" id="ARBA00022679"/>
    </source>
</evidence>
<dbReference type="InterPro" id="IPR036097">
    <property type="entry name" value="HisK_dim/P_sf"/>
</dbReference>
<dbReference type="Proteomes" id="UP000823927">
    <property type="component" value="Unassembled WGS sequence"/>
</dbReference>
<evidence type="ECO:0000256" key="6">
    <source>
        <dbReference type="ARBA" id="ARBA00022692"/>
    </source>
</evidence>
<dbReference type="Gene3D" id="3.30.565.10">
    <property type="entry name" value="Histidine kinase-like ATPase, C-terminal domain"/>
    <property type="match status" value="1"/>
</dbReference>
<keyword evidence="10 11" id="KW-0472">Membrane</keyword>
<keyword evidence="5" id="KW-0808">Transferase</keyword>
<accession>A0A9D1F560</accession>
<gene>
    <name evidence="13" type="ORF">IAB46_08195</name>
</gene>
<evidence type="ECO:0000256" key="7">
    <source>
        <dbReference type="ARBA" id="ARBA00022777"/>
    </source>
</evidence>
<feature type="domain" description="Histidine kinase" evidence="12">
    <location>
        <begin position="130"/>
        <end position="342"/>
    </location>
</feature>
<evidence type="ECO:0000313" key="14">
    <source>
        <dbReference type="Proteomes" id="UP000823927"/>
    </source>
</evidence>
<dbReference type="PRINTS" id="PR00344">
    <property type="entry name" value="BCTRLSENSOR"/>
</dbReference>
<evidence type="ECO:0000256" key="2">
    <source>
        <dbReference type="ARBA" id="ARBA00004651"/>
    </source>
</evidence>
<dbReference type="Pfam" id="PF02518">
    <property type="entry name" value="HATPase_c"/>
    <property type="match status" value="1"/>
</dbReference>
<keyword evidence="8 11" id="KW-1133">Transmembrane helix</keyword>
<evidence type="ECO:0000256" key="8">
    <source>
        <dbReference type="ARBA" id="ARBA00022989"/>
    </source>
</evidence>
<dbReference type="GO" id="GO:0004721">
    <property type="term" value="F:phosphoprotein phosphatase activity"/>
    <property type="evidence" value="ECO:0007669"/>
    <property type="project" value="TreeGrafter"/>
</dbReference>
<evidence type="ECO:0000256" key="4">
    <source>
        <dbReference type="ARBA" id="ARBA00022475"/>
    </source>
</evidence>
<dbReference type="InterPro" id="IPR036890">
    <property type="entry name" value="HATPase_C_sf"/>
</dbReference>
<keyword evidence="4" id="KW-1003">Cell membrane</keyword>
<organism evidence="13 14">
    <name type="scientific">Candidatus Scybalocola faecigallinarum</name>
    <dbReference type="NCBI Taxonomy" id="2840941"/>
    <lineage>
        <taxon>Bacteria</taxon>
        <taxon>Bacillati</taxon>
        <taxon>Bacillota</taxon>
        <taxon>Clostridia</taxon>
        <taxon>Lachnospirales</taxon>
        <taxon>Lachnospiraceae</taxon>
        <taxon>Lachnospiraceae incertae sedis</taxon>
        <taxon>Candidatus Scybalocola (ex Gilroy et al. 2021)</taxon>
    </lineage>
</organism>
<dbReference type="GO" id="GO:0000155">
    <property type="term" value="F:phosphorelay sensor kinase activity"/>
    <property type="evidence" value="ECO:0007669"/>
    <property type="project" value="InterPro"/>
</dbReference>
<dbReference type="SMART" id="SM00387">
    <property type="entry name" value="HATPase_c"/>
    <property type="match status" value="1"/>
</dbReference>
<dbReference type="EC" id="2.7.13.3" evidence="3"/>
<dbReference type="InterPro" id="IPR050351">
    <property type="entry name" value="BphY/WalK/GraS-like"/>
</dbReference>
<comment type="caution">
    <text evidence="13">The sequence shown here is derived from an EMBL/GenBank/DDBJ whole genome shotgun (WGS) entry which is preliminary data.</text>
</comment>
<proteinExistence type="predicted"/>
<evidence type="ECO:0000256" key="3">
    <source>
        <dbReference type="ARBA" id="ARBA00012438"/>
    </source>
</evidence>
<comment type="catalytic activity">
    <reaction evidence="1">
        <text>ATP + protein L-histidine = ADP + protein N-phospho-L-histidine.</text>
        <dbReference type="EC" id="2.7.13.3"/>
    </reaction>
</comment>
<dbReference type="EMBL" id="DVIT01000029">
    <property type="protein sequence ID" value="HIS47515.1"/>
    <property type="molecule type" value="Genomic_DNA"/>
</dbReference>
<dbReference type="AlphaFoldDB" id="A0A9D1F560"/>
<dbReference type="SUPFAM" id="SSF47384">
    <property type="entry name" value="Homodimeric domain of signal transducing histidine kinase"/>
    <property type="match status" value="1"/>
</dbReference>
<keyword evidence="7 13" id="KW-0418">Kinase</keyword>
<evidence type="ECO:0000256" key="11">
    <source>
        <dbReference type="SAM" id="Phobius"/>
    </source>
</evidence>
<dbReference type="InterPro" id="IPR005467">
    <property type="entry name" value="His_kinase_dom"/>
</dbReference>
<dbReference type="GO" id="GO:0016036">
    <property type="term" value="P:cellular response to phosphate starvation"/>
    <property type="evidence" value="ECO:0007669"/>
    <property type="project" value="TreeGrafter"/>
</dbReference>
<dbReference type="InterPro" id="IPR004358">
    <property type="entry name" value="Sig_transdc_His_kin-like_C"/>
</dbReference>
<keyword evidence="9" id="KW-0902">Two-component regulatory system</keyword>
<protein>
    <recommendedName>
        <fullName evidence="3">histidine kinase</fullName>
        <ecNumber evidence="3">2.7.13.3</ecNumber>
    </recommendedName>
</protein>
<reference evidence="13" key="2">
    <citation type="journal article" date="2021" name="PeerJ">
        <title>Extensive microbial diversity within the chicken gut microbiome revealed by metagenomics and culture.</title>
        <authorList>
            <person name="Gilroy R."/>
            <person name="Ravi A."/>
            <person name="Getino M."/>
            <person name="Pursley I."/>
            <person name="Horton D.L."/>
            <person name="Alikhan N.F."/>
            <person name="Baker D."/>
            <person name="Gharbi K."/>
            <person name="Hall N."/>
            <person name="Watson M."/>
            <person name="Adriaenssens E.M."/>
            <person name="Foster-Nyarko E."/>
            <person name="Jarju S."/>
            <person name="Secka A."/>
            <person name="Antonio M."/>
            <person name="Oren A."/>
            <person name="Chaudhuri R.R."/>
            <person name="La Ragione R."/>
            <person name="Hildebrand F."/>
            <person name="Pallen M.J."/>
        </authorList>
    </citation>
    <scope>NUCLEOTIDE SEQUENCE</scope>
    <source>
        <strain evidence="13">CHK178-757</strain>
    </source>
</reference>
<feature type="transmembrane region" description="Helical" evidence="11">
    <location>
        <begin position="42"/>
        <end position="61"/>
    </location>
</feature>
<dbReference type="PANTHER" id="PTHR45453:SF2">
    <property type="entry name" value="HISTIDINE KINASE"/>
    <property type="match status" value="1"/>
</dbReference>
<dbReference type="GO" id="GO:0005886">
    <property type="term" value="C:plasma membrane"/>
    <property type="evidence" value="ECO:0007669"/>
    <property type="project" value="UniProtKB-SubCell"/>
</dbReference>
<reference evidence="13" key="1">
    <citation type="submission" date="2020-10" db="EMBL/GenBank/DDBJ databases">
        <authorList>
            <person name="Gilroy R."/>
        </authorList>
    </citation>
    <scope>NUCLEOTIDE SEQUENCE</scope>
    <source>
        <strain evidence="13">CHK178-757</strain>
    </source>
</reference>
<dbReference type="InterPro" id="IPR003594">
    <property type="entry name" value="HATPase_dom"/>
</dbReference>
<evidence type="ECO:0000313" key="13">
    <source>
        <dbReference type="EMBL" id="HIS47515.1"/>
    </source>
</evidence>
<evidence type="ECO:0000256" key="10">
    <source>
        <dbReference type="ARBA" id="ARBA00023136"/>
    </source>
</evidence>
<comment type="subcellular location">
    <subcellularLocation>
        <location evidence="2">Cell membrane</location>
        <topology evidence="2">Multi-pass membrane protein</topology>
    </subcellularLocation>
</comment>